<dbReference type="GO" id="GO:0008449">
    <property type="term" value="F:N-acetylglucosamine-6-sulfatase activity"/>
    <property type="evidence" value="ECO:0007669"/>
    <property type="project" value="TreeGrafter"/>
</dbReference>
<dbReference type="PANTHER" id="PTHR43108:SF8">
    <property type="entry name" value="SD21168P"/>
    <property type="match status" value="1"/>
</dbReference>
<dbReference type="OrthoDB" id="96314at2759"/>
<accession>A0A8H4L4B1</accession>
<gene>
    <name evidence="3" type="ORF">FALBO_12220</name>
</gene>
<dbReference type="Pfam" id="PF00884">
    <property type="entry name" value="Sulfatase"/>
    <property type="match status" value="1"/>
</dbReference>
<comment type="caution">
    <text evidence="3">The sequence shown here is derived from an EMBL/GenBank/DDBJ whole genome shotgun (WGS) entry which is preliminary data.</text>
</comment>
<name>A0A8H4L4B1_9HYPO</name>
<dbReference type="PANTHER" id="PTHR43108">
    <property type="entry name" value="N-ACETYLGLUCOSAMINE-6-SULFATASE FAMILY MEMBER"/>
    <property type="match status" value="1"/>
</dbReference>
<dbReference type="Proteomes" id="UP000554235">
    <property type="component" value="Unassembled WGS sequence"/>
</dbReference>
<feature type="domain" description="Sulfatase N-terminal" evidence="2">
    <location>
        <begin position="14"/>
        <end position="245"/>
    </location>
</feature>
<comment type="similarity">
    <text evidence="1">Belongs to the sulfatase family.</text>
</comment>
<organism evidence="3 4">
    <name type="scientific">Fusarium albosuccineum</name>
    <dbReference type="NCBI Taxonomy" id="1237068"/>
    <lineage>
        <taxon>Eukaryota</taxon>
        <taxon>Fungi</taxon>
        <taxon>Dikarya</taxon>
        <taxon>Ascomycota</taxon>
        <taxon>Pezizomycotina</taxon>
        <taxon>Sordariomycetes</taxon>
        <taxon>Hypocreomycetidae</taxon>
        <taxon>Hypocreales</taxon>
        <taxon>Nectriaceae</taxon>
        <taxon>Fusarium</taxon>
        <taxon>Fusarium decemcellulare species complex</taxon>
    </lineage>
</organism>
<keyword evidence="4" id="KW-1185">Reference proteome</keyword>
<evidence type="ECO:0000256" key="1">
    <source>
        <dbReference type="ARBA" id="ARBA00008779"/>
    </source>
</evidence>
<dbReference type="InterPro" id="IPR017850">
    <property type="entry name" value="Alkaline_phosphatase_core_sf"/>
</dbReference>
<protein>
    <submittedName>
        <fullName evidence="3">Arylsulfatase</fullName>
    </submittedName>
</protein>
<evidence type="ECO:0000313" key="4">
    <source>
        <dbReference type="Proteomes" id="UP000554235"/>
    </source>
</evidence>
<evidence type="ECO:0000259" key="2">
    <source>
        <dbReference type="Pfam" id="PF00884"/>
    </source>
</evidence>
<proteinExistence type="inferred from homology"/>
<dbReference type="GO" id="GO:0005539">
    <property type="term" value="F:glycosaminoglycan binding"/>
    <property type="evidence" value="ECO:0007669"/>
    <property type="project" value="TreeGrafter"/>
</dbReference>
<reference evidence="3 4" key="1">
    <citation type="submission" date="2020-01" db="EMBL/GenBank/DDBJ databases">
        <title>Identification and distribution of gene clusters putatively required for synthesis of sphingolipid metabolism inhibitors in phylogenetically diverse species of the filamentous fungus Fusarium.</title>
        <authorList>
            <person name="Kim H.-S."/>
            <person name="Busman M."/>
            <person name="Brown D.W."/>
            <person name="Divon H."/>
            <person name="Uhlig S."/>
            <person name="Proctor R.H."/>
        </authorList>
    </citation>
    <scope>NUCLEOTIDE SEQUENCE [LARGE SCALE GENOMIC DNA]</scope>
    <source>
        <strain evidence="3 4">NRRL 20459</strain>
    </source>
</reference>
<dbReference type="EMBL" id="JAADYS010001804">
    <property type="protein sequence ID" value="KAF4460984.1"/>
    <property type="molecule type" value="Genomic_DNA"/>
</dbReference>
<sequence>PQVVIRGGWEKFVYSGQDSNYLPHWLKSAGYRTECIGKLMNGYNMATYKPKPKGWDHTDLLLNPYTYEFNNVVMSLNGERPVFYNGYHQTDVIRVKAAVFSTYVVFQQCHGSTNPQFRINPADEFQAQKPSWLAELPRLNGSQVDFIEWSYRSRLQSLLGVDELVEDVVELLREQERLDDTYVIYTTDNGYHVGNHRQIGGKGLPYIEDTNIPMIIRGPGIEGGTVSKTPSTHIDLAPTYLDIAGLEASLRPSFLDGRSLINEWIGSVDKETNETKRVAKEIINIEFWGTISNGGLPDFEQRSEVYAYKTLRIVGEDSGWLFSRWCEANTTELYNTLLTNLAINPSAEHRRLMDRLNAVLLVTKSCNQESCRDPWQILRDDSGDDFMNLEQAMDPKFDTFFAALPSVRYKECLDYQDTSNEGPYYPPESIVLASQHRLSTENYPINVPKAVLTPGNVGRMGSTEHRYVSLETIMEMARNVTDEEIGNVTVCAAPLYCNQKGGD</sequence>
<dbReference type="AlphaFoldDB" id="A0A8H4L4B1"/>
<dbReference type="InterPro" id="IPR000917">
    <property type="entry name" value="Sulfatase_N"/>
</dbReference>
<dbReference type="SUPFAM" id="SSF53649">
    <property type="entry name" value="Alkaline phosphatase-like"/>
    <property type="match status" value="1"/>
</dbReference>
<evidence type="ECO:0000313" key="3">
    <source>
        <dbReference type="EMBL" id="KAF4460984.1"/>
    </source>
</evidence>
<feature type="non-terminal residue" evidence="3">
    <location>
        <position position="1"/>
    </location>
</feature>
<dbReference type="Gene3D" id="3.40.720.10">
    <property type="entry name" value="Alkaline Phosphatase, subunit A"/>
    <property type="match status" value="2"/>
</dbReference>